<keyword evidence="3" id="KW-1185">Reference proteome</keyword>
<gene>
    <name evidence="2" type="ORF">AHMF7605_11925</name>
</gene>
<sequence length="134" mass="16126">MPPEELKQQEEEYQSILRQLNKAKEQEYKWFEKYDLQKRTTKSLAFENGTLKSTIAELEDENKLLKIQLSQARIEKGLTKSERKKNQLQVHREQMYQQQQNQISKLNQRLDGLFEARDKLIAENTRLRSTCYFD</sequence>
<evidence type="ECO:0000313" key="3">
    <source>
        <dbReference type="Proteomes" id="UP000240357"/>
    </source>
</evidence>
<evidence type="ECO:0000313" key="2">
    <source>
        <dbReference type="EMBL" id="PSR54179.1"/>
    </source>
</evidence>
<protein>
    <submittedName>
        <fullName evidence="2">Uncharacterized protein</fullName>
    </submittedName>
</protein>
<organism evidence="2 3">
    <name type="scientific">Adhaeribacter arboris</name>
    <dbReference type="NCBI Taxonomy" id="2072846"/>
    <lineage>
        <taxon>Bacteria</taxon>
        <taxon>Pseudomonadati</taxon>
        <taxon>Bacteroidota</taxon>
        <taxon>Cytophagia</taxon>
        <taxon>Cytophagales</taxon>
        <taxon>Hymenobacteraceae</taxon>
        <taxon>Adhaeribacter</taxon>
    </lineage>
</organism>
<dbReference type="RefSeq" id="WP_106929598.1">
    <property type="nucleotide sequence ID" value="NZ_PYFT01000001.1"/>
</dbReference>
<proteinExistence type="predicted"/>
<comment type="caution">
    <text evidence="2">The sequence shown here is derived from an EMBL/GenBank/DDBJ whole genome shotgun (WGS) entry which is preliminary data.</text>
</comment>
<evidence type="ECO:0000256" key="1">
    <source>
        <dbReference type="SAM" id="Coils"/>
    </source>
</evidence>
<dbReference type="Proteomes" id="UP000240357">
    <property type="component" value="Unassembled WGS sequence"/>
</dbReference>
<dbReference type="AlphaFoldDB" id="A0A2T2YF90"/>
<dbReference type="EMBL" id="PYFT01000001">
    <property type="protein sequence ID" value="PSR54179.1"/>
    <property type="molecule type" value="Genomic_DNA"/>
</dbReference>
<keyword evidence="1" id="KW-0175">Coiled coil</keyword>
<reference evidence="2 3" key="1">
    <citation type="submission" date="2018-03" db="EMBL/GenBank/DDBJ databases">
        <title>Adhaeribacter sp. HMF7605 Genome sequencing and assembly.</title>
        <authorList>
            <person name="Kang H."/>
            <person name="Kang J."/>
            <person name="Cha I."/>
            <person name="Kim H."/>
            <person name="Joh K."/>
        </authorList>
    </citation>
    <scope>NUCLEOTIDE SEQUENCE [LARGE SCALE GENOMIC DNA]</scope>
    <source>
        <strain evidence="2 3">HMF7605</strain>
    </source>
</reference>
<name>A0A2T2YF90_9BACT</name>
<accession>A0A2T2YF90</accession>
<feature type="coiled-coil region" evidence="1">
    <location>
        <begin position="6"/>
        <end position="123"/>
    </location>
</feature>